<dbReference type="PANTHER" id="PTHR11439">
    <property type="entry name" value="GAG-POL-RELATED RETROTRANSPOSON"/>
    <property type="match status" value="1"/>
</dbReference>
<dbReference type="GO" id="GO:0003676">
    <property type="term" value="F:nucleic acid binding"/>
    <property type="evidence" value="ECO:0007669"/>
    <property type="project" value="InterPro"/>
</dbReference>
<dbReference type="PANTHER" id="PTHR11439:SF465">
    <property type="entry name" value="REVERSE TRANSCRIPTASE TY1_COPIA-TYPE DOMAIN-CONTAINING PROTEIN"/>
    <property type="match status" value="1"/>
</dbReference>
<dbReference type="AlphaFoldDB" id="A0AAW2TBM4"/>
<gene>
    <name evidence="2" type="ORF">Slati_4213800</name>
</gene>
<feature type="domain" description="Integrase catalytic" evidence="1">
    <location>
        <begin position="3"/>
        <end position="177"/>
    </location>
</feature>
<dbReference type="CDD" id="cd09272">
    <property type="entry name" value="RNase_HI_RT_Ty1"/>
    <property type="match status" value="1"/>
</dbReference>
<dbReference type="InterPro" id="IPR013103">
    <property type="entry name" value="RVT_2"/>
</dbReference>
<dbReference type="SUPFAM" id="SSF56672">
    <property type="entry name" value="DNA/RNA polymerases"/>
    <property type="match status" value="1"/>
</dbReference>
<dbReference type="Pfam" id="PF14244">
    <property type="entry name" value="Retrotran_gag_3"/>
    <property type="match status" value="1"/>
</dbReference>
<dbReference type="PROSITE" id="PS50994">
    <property type="entry name" value="INTEGRASE"/>
    <property type="match status" value="1"/>
</dbReference>
<dbReference type="SUPFAM" id="SSF53098">
    <property type="entry name" value="Ribonuclease H-like"/>
    <property type="match status" value="1"/>
</dbReference>
<evidence type="ECO:0000259" key="1">
    <source>
        <dbReference type="PROSITE" id="PS50994"/>
    </source>
</evidence>
<dbReference type="InterPro" id="IPR001584">
    <property type="entry name" value="Integrase_cat-core"/>
</dbReference>
<dbReference type="Pfam" id="PF07727">
    <property type="entry name" value="RVT_2"/>
    <property type="match status" value="2"/>
</dbReference>
<dbReference type="InterPro" id="IPR043502">
    <property type="entry name" value="DNA/RNA_pol_sf"/>
</dbReference>
<accession>A0AAW2TBM4</accession>
<reference evidence="2" key="1">
    <citation type="submission" date="2020-06" db="EMBL/GenBank/DDBJ databases">
        <authorList>
            <person name="Li T."/>
            <person name="Hu X."/>
            <person name="Zhang T."/>
            <person name="Song X."/>
            <person name="Zhang H."/>
            <person name="Dai N."/>
            <person name="Sheng W."/>
            <person name="Hou X."/>
            <person name="Wei L."/>
        </authorList>
    </citation>
    <scope>NUCLEOTIDE SEQUENCE</scope>
    <source>
        <strain evidence="2">KEN1</strain>
        <tissue evidence="2">Leaf</tissue>
    </source>
</reference>
<dbReference type="InterPro" id="IPR057670">
    <property type="entry name" value="SH3_retrovirus"/>
</dbReference>
<comment type="caution">
    <text evidence="2">The sequence shown here is derived from an EMBL/GenBank/DDBJ whole genome shotgun (WGS) entry which is preliminary data.</text>
</comment>
<dbReference type="GO" id="GO:0015074">
    <property type="term" value="P:DNA integration"/>
    <property type="evidence" value="ECO:0007669"/>
    <property type="project" value="InterPro"/>
</dbReference>
<evidence type="ECO:0000313" key="2">
    <source>
        <dbReference type="EMBL" id="KAL0401839.1"/>
    </source>
</evidence>
<proteinExistence type="predicted"/>
<sequence length="563" mass="62672">MVLVSAPLTRKNYLNWSYAIKRALRAKMKLGSIDGSLAKPDVNDASFERWIRQTTAILKMQSQIQSSEESKELLLQELIKLVRGSTSQSDSSHQCQSLFSSLGIIHQTTCSYTPQQNGIVERKHKHLLEVARALLFQSSLPRNSGENLSSQPLILSIAFYHHSLIGSLPLKCSIINLLPILNLSQQKKAYRVFDLESNTLFDSRDVVFHERTFPMRSSPAEPEPISLPLPITDCDSIPDPPSVPPHSISSSPPQFNPDGSIARHKARLVAKGYNQIEGVDYFDSFSPVAKYVTVRVLLAVAASKSWPLLQLDINTAFLHGHLEEEVYMDPPEGYTAAKPGQVCRLKLYVDDILLTGTSEDSLRVVKQYLDRLFTIKELGNAKYFLGLELARSDHGLHITQHKYLQDILVDTAMENVKPASTPFPAGLQLTSDAGSLLPFPDKYRRLVGRLLYLGFHTTIHLLPFSKPIPFWCDNKAALHITANPVFHERTKHLDIDCHLVRDQFKCGFIAPSYIPGSDQIADIFTKALPVSAFVRLLSKLGLSSQAPACGGAVGIMQKQSKDV</sequence>
<dbReference type="EMBL" id="JACGWN010000015">
    <property type="protein sequence ID" value="KAL0401839.1"/>
    <property type="molecule type" value="Genomic_DNA"/>
</dbReference>
<dbReference type="Pfam" id="PF25597">
    <property type="entry name" value="SH3_retrovirus"/>
    <property type="match status" value="1"/>
</dbReference>
<protein>
    <submittedName>
        <fullName evidence="2">Retrovirus-related Pol polyprotein from transposon RE1</fullName>
    </submittedName>
</protein>
<organism evidence="2">
    <name type="scientific">Sesamum latifolium</name>
    <dbReference type="NCBI Taxonomy" id="2727402"/>
    <lineage>
        <taxon>Eukaryota</taxon>
        <taxon>Viridiplantae</taxon>
        <taxon>Streptophyta</taxon>
        <taxon>Embryophyta</taxon>
        <taxon>Tracheophyta</taxon>
        <taxon>Spermatophyta</taxon>
        <taxon>Magnoliopsida</taxon>
        <taxon>eudicotyledons</taxon>
        <taxon>Gunneridae</taxon>
        <taxon>Pentapetalae</taxon>
        <taxon>asterids</taxon>
        <taxon>lamiids</taxon>
        <taxon>Lamiales</taxon>
        <taxon>Pedaliaceae</taxon>
        <taxon>Sesamum</taxon>
    </lineage>
</organism>
<reference evidence="2" key="2">
    <citation type="journal article" date="2024" name="Plant">
        <title>Genomic evolution and insights into agronomic trait innovations of Sesamum species.</title>
        <authorList>
            <person name="Miao H."/>
            <person name="Wang L."/>
            <person name="Qu L."/>
            <person name="Liu H."/>
            <person name="Sun Y."/>
            <person name="Le M."/>
            <person name="Wang Q."/>
            <person name="Wei S."/>
            <person name="Zheng Y."/>
            <person name="Lin W."/>
            <person name="Duan Y."/>
            <person name="Cao H."/>
            <person name="Xiong S."/>
            <person name="Wang X."/>
            <person name="Wei L."/>
            <person name="Li C."/>
            <person name="Ma Q."/>
            <person name="Ju M."/>
            <person name="Zhao R."/>
            <person name="Li G."/>
            <person name="Mu C."/>
            <person name="Tian Q."/>
            <person name="Mei H."/>
            <person name="Zhang T."/>
            <person name="Gao T."/>
            <person name="Zhang H."/>
        </authorList>
    </citation>
    <scope>NUCLEOTIDE SEQUENCE</scope>
    <source>
        <strain evidence="2">KEN1</strain>
    </source>
</reference>
<dbReference type="InterPro" id="IPR036397">
    <property type="entry name" value="RNaseH_sf"/>
</dbReference>
<dbReference type="InterPro" id="IPR012337">
    <property type="entry name" value="RNaseH-like_sf"/>
</dbReference>
<dbReference type="Gene3D" id="3.30.420.10">
    <property type="entry name" value="Ribonuclease H-like superfamily/Ribonuclease H"/>
    <property type="match status" value="1"/>
</dbReference>
<name>A0AAW2TBM4_9LAMI</name>
<dbReference type="InterPro" id="IPR029472">
    <property type="entry name" value="Copia-like_N"/>
</dbReference>